<dbReference type="HAMAP" id="MF_01307_A">
    <property type="entry name" value="Ribosomal_uS5_A"/>
    <property type="match status" value="1"/>
</dbReference>
<evidence type="ECO:0000256" key="3">
    <source>
        <dbReference type="ARBA" id="ARBA00022884"/>
    </source>
</evidence>
<keyword evidence="12" id="KW-1185">Reference proteome</keyword>
<sequence length="223" mass="24283">MSANDYNDGGWEPVTRLGRMVQEGEIDTMEDALNSGLPLKEPEIVDQLLPGLDDEVLDINMVQRMTDSGRRVKFRCVVAVGNRDGYVGYAEGRDDQVGSAIQKAIGIAKLNMIEVPRGSGSWEDRSDRPHSLTRRTTGKAGSVEVEVIPAPEGLGLAASDTVHAVLDLAGIENAWTKSHGNTRTTVNLAKATFNALENASQSRHPRRRSGSTDRERDEAEVTE</sequence>
<evidence type="ECO:0000256" key="1">
    <source>
        <dbReference type="ARBA" id="ARBA00008945"/>
    </source>
</evidence>
<dbReference type="Gene3D" id="3.30.230.10">
    <property type="match status" value="1"/>
</dbReference>
<dbReference type="PANTHER" id="PTHR48277">
    <property type="entry name" value="MITOCHONDRIAL RIBOSOMAL PROTEIN S5"/>
    <property type="match status" value="1"/>
</dbReference>
<dbReference type="SUPFAM" id="SSF54768">
    <property type="entry name" value="dsRNA-binding domain-like"/>
    <property type="match status" value="1"/>
</dbReference>
<dbReference type="GO" id="GO:0019843">
    <property type="term" value="F:rRNA binding"/>
    <property type="evidence" value="ECO:0007669"/>
    <property type="project" value="UniProtKB-UniRule"/>
</dbReference>
<dbReference type="PANTHER" id="PTHR48277:SF1">
    <property type="entry name" value="MITOCHONDRIAL RIBOSOMAL PROTEIN S5"/>
    <property type="match status" value="1"/>
</dbReference>
<evidence type="ECO:0000313" key="11">
    <source>
        <dbReference type="EMBL" id="AEH35648.1"/>
    </source>
</evidence>
<proteinExistence type="inferred from homology"/>
<dbReference type="GO" id="GO:0003735">
    <property type="term" value="F:structural constituent of ribosome"/>
    <property type="evidence" value="ECO:0007669"/>
    <property type="project" value="UniProtKB-UniRule"/>
</dbReference>
<dbReference type="NCBIfam" id="TIGR01020">
    <property type="entry name" value="uS5_euk_arch"/>
    <property type="match status" value="1"/>
</dbReference>
<dbReference type="InterPro" id="IPR020568">
    <property type="entry name" value="Ribosomal_Su5_D2-typ_SF"/>
</dbReference>
<dbReference type="GeneID" id="10795985"/>
<dbReference type="SUPFAM" id="SSF54211">
    <property type="entry name" value="Ribosomal protein S5 domain 2-like"/>
    <property type="match status" value="1"/>
</dbReference>
<keyword evidence="3 7" id="KW-0694">RNA-binding</keyword>
<evidence type="ECO:0000259" key="10">
    <source>
        <dbReference type="PROSITE" id="PS50881"/>
    </source>
</evidence>
<dbReference type="AlphaFoldDB" id="F8D943"/>
<reference evidence="11 12" key="1">
    <citation type="journal article" date="2012" name="Stand. Genomic Sci.">
        <title>Complete genome sequence of Halopiger xanaduensis type strain (SH-6(T)).</title>
        <authorList>
            <person name="Anderson I."/>
            <person name="Tindall B.J."/>
            <person name="Rohde M."/>
            <person name="Lucas S."/>
            <person name="Han J."/>
            <person name="Lapidus A."/>
            <person name="Cheng J.F."/>
            <person name="Goodwin L."/>
            <person name="Pitluck S."/>
            <person name="Peters L."/>
            <person name="Pati A."/>
            <person name="Mikhailova N."/>
            <person name="Pagani I."/>
            <person name="Teshima H."/>
            <person name="Han C."/>
            <person name="Tapia R."/>
            <person name="Land M."/>
            <person name="Woyke T."/>
            <person name="Klenk H.P."/>
            <person name="Kyrpides N."/>
            <person name="Ivanova N."/>
        </authorList>
    </citation>
    <scope>NUCLEOTIDE SEQUENCE [LARGE SCALE GENOMIC DNA]</scope>
    <source>
        <strain evidence="12">DSM 18323 / JCM 14033 / SH-6</strain>
    </source>
</reference>
<dbReference type="HOGENOM" id="CLU_065898_0_1_2"/>
<evidence type="ECO:0000256" key="9">
    <source>
        <dbReference type="SAM" id="MobiDB-lite"/>
    </source>
</evidence>
<dbReference type="InterPro" id="IPR005324">
    <property type="entry name" value="Ribosomal_uS5_C"/>
</dbReference>
<comment type="subunit">
    <text evidence="6 7">Part of the 30S ribosomal subunit. Contacts protein S4.</text>
</comment>
<keyword evidence="2 7" id="KW-0699">rRNA-binding</keyword>
<evidence type="ECO:0000256" key="8">
    <source>
        <dbReference type="RuleBase" id="RU003823"/>
    </source>
</evidence>
<evidence type="ECO:0000256" key="2">
    <source>
        <dbReference type="ARBA" id="ARBA00022730"/>
    </source>
</evidence>
<protein>
    <recommendedName>
        <fullName evidence="7">Small ribosomal subunit protein uS5</fullName>
    </recommendedName>
</protein>
<dbReference type="STRING" id="797210.Halxa_1012"/>
<dbReference type="KEGG" id="hxa:Halxa_1012"/>
<dbReference type="InterPro" id="IPR000851">
    <property type="entry name" value="Ribosomal_uS5"/>
</dbReference>
<comment type="domain">
    <text evidence="7">The N-terminal domain interacts with the head of the 30S subunit; the C-terminal domain interacts with the body and contacts protein S4. The interaction surface between S4 and S5 is involved in control of translational fidelity.</text>
</comment>
<dbReference type="FunFam" id="3.30.230.10:FF:000004">
    <property type="entry name" value="40S ribosomal protein S2"/>
    <property type="match status" value="1"/>
</dbReference>
<keyword evidence="5 7" id="KW-0687">Ribonucleoprotein</keyword>
<keyword evidence="4 7" id="KW-0689">Ribosomal protein</keyword>
<evidence type="ECO:0000313" key="12">
    <source>
        <dbReference type="Proteomes" id="UP000006794"/>
    </source>
</evidence>
<gene>
    <name evidence="7" type="primary">rps5</name>
    <name evidence="11" type="ordered locus">Halxa_1012</name>
</gene>
<dbReference type="Proteomes" id="UP000006794">
    <property type="component" value="Chromosome"/>
</dbReference>
<evidence type="ECO:0000256" key="7">
    <source>
        <dbReference type="HAMAP-Rule" id="MF_01307"/>
    </source>
</evidence>
<comment type="function">
    <text evidence="7">With S4 and S12 plays an important role in translational accuracy.</text>
</comment>
<dbReference type="InterPro" id="IPR047866">
    <property type="entry name" value="Ribosomal_uS5_arc"/>
</dbReference>
<dbReference type="GO" id="GO:0006412">
    <property type="term" value="P:translation"/>
    <property type="evidence" value="ECO:0007669"/>
    <property type="project" value="UniProtKB-UniRule"/>
</dbReference>
<feature type="domain" description="S5 DRBM" evidence="10">
    <location>
        <begin position="52"/>
        <end position="115"/>
    </location>
</feature>
<feature type="compositionally biased region" description="Basic and acidic residues" evidence="9">
    <location>
        <begin position="210"/>
        <end position="223"/>
    </location>
</feature>
<dbReference type="GO" id="GO:0015935">
    <property type="term" value="C:small ribosomal subunit"/>
    <property type="evidence" value="ECO:0007669"/>
    <property type="project" value="InterPro"/>
</dbReference>
<dbReference type="InterPro" id="IPR013810">
    <property type="entry name" value="Ribosomal_uS5_N"/>
</dbReference>
<dbReference type="eggNOG" id="arCOG04087">
    <property type="taxonomic scope" value="Archaea"/>
</dbReference>
<dbReference type="RefSeq" id="WP_013878548.1">
    <property type="nucleotide sequence ID" value="NC_015666.1"/>
</dbReference>
<dbReference type="InterPro" id="IPR005711">
    <property type="entry name" value="Ribosomal_uS5_euk/arc"/>
</dbReference>
<feature type="region of interest" description="Disordered" evidence="9">
    <location>
        <begin position="195"/>
        <end position="223"/>
    </location>
</feature>
<dbReference type="OrthoDB" id="38155at2157"/>
<comment type="similarity">
    <text evidence="1 7 8">Belongs to the universal ribosomal protein uS5 family.</text>
</comment>
<organism evidence="11 12">
    <name type="scientific">Halopiger xanaduensis (strain DSM 18323 / JCM 14033 / SH-6)</name>
    <dbReference type="NCBI Taxonomy" id="797210"/>
    <lineage>
        <taxon>Archaea</taxon>
        <taxon>Methanobacteriati</taxon>
        <taxon>Methanobacteriota</taxon>
        <taxon>Stenosarchaea group</taxon>
        <taxon>Halobacteria</taxon>
        <taxon>Halobacteriales</taxon>
        <taxon>Natrialbaceae</taxon>
        <taxon>Halopiger</taxon>
    </lineage>
</organism>
<dbReference type="EMBL" id="CP002839">
    <property type="protein sequence ID" value="AEH35648.1"/>
    <property type="molecule type" value="Genomic_DNA"/>
</dbReference>
<dbReference type="PROSITE" id="PS50881">
    <property type="entry name" value="S5_DSRBD"/>
    <property type="match status" value="1"/>
</dbReference>
<evidence type="ECO:0000256" key="6">
    <source>
        <dbReference type="ARBA" id="ARBA00025844"/>
    </source>
</evidence>
<evidence type="ECO:0000256" key="4">
    <source>
        <dbReference type="ARBA" id="ARBA00022980"/>
    </source>
</evidence>
<evidence type="ECO:0000256" key="5">
    <source>
        <dbReference type="ARBA" id="ARBA00023274"/>
    </source>
</evidence>
<dbReference type="InterPro" id="IPR018192">
    <property type="entry name" value="Ribosomal_uS5_N_CS"/>
</dbReference>
<feature type="region of interest" description="Disordered" evidence="9">
    <location>
        <begin position="119"/>
        <end position="140"/>
    </location>
</feature>
<dbReference type="FunFam" id="3.30.160.20:FF:000002">
    <property type="entry name" value="40S ribosomal protein S2"/>
    <property type="match status" value="1"/>
</dbReference>
<name>F8D943_HALXS</name>
<accession>F8D943</accession>
<dbReference type="Pfam" id="PF00333">
    <property type="entry name" value="Ribosomal_S5"/>
    <property type="match status" value="1"/>
</dbReference>
<dbReference type="InterPro" id="IPR014721">
    <property type="entry name" value="Ribsml_uS5_D2-typ_fold_subgr"/>
</dbReference>
<dbReference type="PROSITE" id="PS00585">
    <property type="entry name" value="RIBOSOMAL_S5"/>
    <property type="match status" value="1"/>
</dbReference>
<dbReference type="Pfam" id="PF03719">
    <property type="entry name" value="Ribosomal_S5_C"/>
    <property type="match status" value="1"/>
</dbReference>
<dbReference type="NCBIfam" id="NF003125">
    <property type="entry name" value="PRK04044.1"/>
    <property type="match status" value="1"/>
</dbReference>
<dbReference type="Gene3D" id="3.30.160.20">
    <property type="match status" value="1"/>
</dbReference>